<accession>A0A150GFC3</accession>
<gene>
    <name evidence="4" type="ORF">GPECTOR_27g687</name>
</gene>
<dbReference type="SMART" id="SM00054">
    <property type="entry name" value="EFh"/>
    <property type="match status" value="2"/>
</dbReference>
<dbReference type="Pfam" id="PF13499">
    <property type="entry name" value="EF-hand_7"/>
    <property type="match status" value="1"/>
</dbReference>
<dbReference type="STRING" id="33097.A0A150GFC3"/>
<proteinExistence type="predicted"/>
<evidence type="ECO:0000313" key="4">
    <source>
        <dbReference type="EMBL" id="KXZ48516.1"/>
    </source>
</evidence>
<dbReference type="InterPro" id="IPR011992">
    <property type="entry name" value="EF-hand-dom_pair"/>
</dbReference>
<reference evidence="5" key="1">
    <citation type="journal article" date="2016" name="Nat. Commun.">
        <title>The Gonium pectorale genome demonstrates co-option of cell cycle regulation during the evolution of multicellularity.</title>
        <authorList>
            <person name="Hanschen E.R."/>
            <person name="Marriage T.N."/>
            <person name="Ferris P.J."/>
            <person name="Hamaji T."/>
            <person name="Toyoda A."/>
            <person name="Fujiyama A."/>
            <person name="Neme R."/>
            <person name="Noguchi H."/>
            <person name="Minakuchi Y."/>
            <person name="Suzuki M."/>
            <person name="Kawai-Toyooka H."/>
            <person name="Smith D.R."/>
            <person name="Sparks H."/>
            <person name="Anderson J."/>
            <person name="Bakaric R."/>
            <person name="Luria V."/>
            <person name="Karger A."/>
            <person name="Kirschner M.W."/>
            <person name="Durand P.M."/>
            <person name="Michod R.E."/>
            <person name="Nozaki H."/>
            <person name="Olson B.J."/>
        </authorList>
    </citation>
    <scope>NUCLEOTIDE SEQUENCE [LARGE SCALE GENOMIC DNA]</scope>
    <source>
        <strain evidence="5">NIES-2863</strain>
    </source>
</reference>
<dbReference type="AlphaFoldDB" id="A0A150GFC3"/>
<dbReference type="PANTHER" id="PTHR23048:SF0">
    <property type="entry name" value="CALMODULIN LIKE 3"/>
    <property type="match status" value="1"/>
</dbReference>
<comment type="caution">
    <text evidence="4">The sequence shown here is derived from an EMBL/GenBank/DDBJ whole genome shotgun (WGS) entry which is preliminary data.</text>
</comment>
<dbReference type="FunFam" id="1.10.238.10:FF:000178">
    <property type="entry name" value="Calmodulin-2 A"/>
    <property type="match status" value="1"/>
</dbReference>
<evidence type="ECO:0000313" key="5">
    <source>
        <dbReference type="Proteomes" id="UP000075714"/>
    </source>
</evidence>
<dbReference type="PANTHER" id="PTHR23048">
    <property type="entry name" value="MYOSIN LIGHT CHAIN 1, 3"/>
    <property type="match status" value="1"/>
</dbReference>
<dbReference type="SUPFAM" id="SSF47473">
    <property type="entry name" value="EF-hand"/>
    <property type="match status" value="1"/>
</dbReference>
<dbReference type="PROSITE" id="PS50222">
    <property type="entry name" value="EF_HAND_2"/>
    <property type="match status" value="1"/>
</dbReference>
<dbReference type="Gene3D" id="1.10.238.10">
    <property type="entry name" value="EF-hand"/>
    <property type="match status" value="2"/>
</dbReference>
<dbReference type="GO" id="GO:0016460">
    <property type="term" value="C:myosin II complex"/>
    <property type="evidence" value="ECO:0007669"/>
    <property type="project" value="TreeGrafter"/>
</dbReference>
<dbReference type="InterPro" id="IPR002048">
    <property type="entry name" value="EF_hand_dom"/>
</dbReference>
<keyword evidence="2" id="KW-0106">Calcium</keyword>
<dbReference type="OrthoDB" id="26525at2759"/>
<dbReference type="CDD" id="cd00051">
    <property type="entry name" value="EFh"/>
    <property type="match status" value="1"/>
</dbReference>
<sequence length="103" mass="11600">MDKLYDLPKDKIDELKETFSLFDKDLSGEPDWAGLGCAISTEELGTVLRGLGNNPTLEELEAMIKEVDRNGTGTVEFDEFVALMLRQQTAEEQEQQLRSAFQT</sequence>
<dbReference type="EMBL" id="LSYV01000028">
    <property type="protein sequence ID" value="KXZ48516.1"/>
    <property type="molecule type" value="Genomic_DNA"/>
</dbReference>
<keyword evidence="5" id="KW-1185">Reference proteome</keyword>
<keyword evidence="1" id="KW-0677">Repeat</keyword>
<protein>
    <recommendedName>
        <fullName evidence="3">EF-hand domain-containing protein</fullName>
    </recommendedName>
</protein>
<dbReference type="Proteomes" id="UP000075714">
    <property type="component" value="Unassembled WGS sequence"/>
</dbReference>
<dbReference type="PROSITE" id="PS00018">
    <property type="entry name" value="EF_HAND_1"/>
    <property type="match status" value="1"/>
</dbReference>
<name>A0A150GFC3_GONPE</name>
<feature type="domain" description="EF-hand" evidence="3">
    <location>
        <begin position="55"/>
        <end position="90"/>
    </location>
</feature>
<dbReference type="GO" id="GO:0005509">
    <property type="term" value="F:calcium ion binding"/>
    <property type="evidence" value="ECO:0007669"/>
    <property type="project" value="InterPro"/>
</dbReference>
<evidence type="ECO:0000256" key="1">
    <source>
        <dbReference type="ARBA" id="ARBA00022737"/>
    </source>
</evidence>
<evidence type="ECO:0000256" key="2">
    <source>
        <dbReference type="ARBA" id="ARBA00022837"/>
    </source>
</evidence>
<dbReference type="InterPro" id="IPR050230">
    <property type="entry name" value="CALM/Myosin/TropC-like"/>
</dbReference>
<evidence type="ECO:0000259" key="3">
    <source>
        <dbReference type="PROSITE" id="PS50222"/>
    </source>
</evidence>
<organism evidence="4 5">
    <name type="scientific">Gonium pectorale</name>
    <name type="common">Green alga</name>
    <dbReference type="NCBI Taxonomy" id="33097"/>
    <lineage>
        <taxon>Eukaryota</taxon>
        <taxon>Viridiplantae</taxon>
        <taxon>Chlorophyta</taxon>
        <taxon>core chlorophytes</taxon>
        <taxon>Chlorophyceae</taxon>
        <taxon>CS clade</taxon>
        <taxon>Chlamydomonadales</taxon>
        <taxon>Volvocaceae</taxon>
        <taxon>Gonium</taxon>
    </lineage>
</organism>
<dbReference type="InterPro" id="IPR018247">
    <property type="entry name" value="EF_Hand_1_Ca_BS"/>
</dbReference>